<protein>
    <submittedName>
        <fullName evidence="1">Uncharacterized protein</fullName>
    </submittedName>
</protein>
<dbReference type="AlphaFoldDB" id="A0A074ZYZ0"/>
<dbReference type="Proteomes" id="UP000054324">
    <property type="component" value="Unassembled WGS sequence"/>
</dbReference>
<keyword evidence="2" id="KW-1185">Reference proteome</keyword>
<name>A0A074ZYZ0_OPIVI</name>
<dbReference type="EMBL" id="KL596649">
    <property type="protein sequence ID" value="KER31182.1"/>
    <property type="molecule type" value="Genomic_DNA"/>
</dbReference>
<reference evidence="1 2" key="1">
    <citation type="submission" date="2013-11" db="EMBL/GenBank/DDBJ databases">
        <title>Opisthorchis viverrini - life in the bile duct.</title>
        <authorList>
            <person name="Young N.D."/>
            <person name="Nagarajan N."/>
            <person name="Lin S.J."/>
            <person name="Korhonen P.K."/>
            <person name="Jex A.R."/>
            <person name="Hall R.S."/>
            <person name="Safavi-Hemami H."/>
            <person name="Kaewkong W."/>
            <person name="Bertrand D."/>
            <person name="Gao S."/>
            <person name="Seet Q."/>
            <person name="Wongkham S."/>
            <person name="Teh B.T."/>
            <person name="Wongkham C."/>
            <person name="Intapan P.M."/>
            <person name="Maleewong W."/>
            <person name="Yang X."/>
            <person name="Hu M."/>
            <person name="Wang Z."/>
            <person name="Hofmann A."/>
            <person name="Sternberg P.W."/>
            <person name="Tan P."/>
            <person name="Wang J."/>
            <person name="Gasser R.B."/>
        </authorList>
    </citation>
    <scope>NUCLEOTIDE SEQUENCE [LARGE SCALE GENOMIC DNA]</scope>
</reference>
<dbReference type="GeneID" id="20316696"/>
<accession>A0A074ZYZ0</accession>
<dbReference type="RefSeq" id="XP_009165035.1">
    <property type="nucleotide sequence ID" value="XM_009166771.1"/>
</dbReference>
<evidence type="ECO:0000313" key="1">
    <source>
        <dbReference type="EMBL" id="KER31182.1"/>
    </source>
</evidence>
<proteinExistence type="predicted"/>
<sequence>MKEWEYGFQRMNLMTRRGFRIVQLETKERLFVSKTVNSSEIIPVATEPEAFSTVIEWRGPQITNLRPNSAIKTEEISNPEKPCVSNISLFIGEVWLEMEWLPPNFLGRPSSTNR</sequence>
<evidence type="ECO:0000313" key="2">
    <source>
        <dbReference type="Proteomes" id="UP000054324"/>
    </source>
</evidence>
<dbReference type="CTD" id="20316696"/>
<gene>
    <name evidence="1" type="ORF">T265_02508</name>
</gene>
<organism evidence="1 2">
    <name type="scientific">Opisthorchis viverrini</name>
    <name type="common">Southeast Asian liver fluke</name>
    <dbReference type="NCBI Taxonomy" id="6198"/>
    <lineage>
        <taxon>Eukaryota</taxon>
        <taxon>Metazoa</taxon>
        <taxon>Spiralia</taxon>
        <taxon>Lophotrochozoa</taxon>
        <taxon>Platyhelminthes</taxon>
        <taxon>Trematoda</taxon>
        <taxon>Digenea</taxon>
        <taxon>Opisthorchiida</taxon>
        <taxon>Opisthorchiata</taxon>
        <taxon>Opisthorchiidae</taxon>
        <taxon>Opisthorchis</taxon>
    </lineage>
</organism>
<dbReference type="KEGG" id="ovi:T265_02508"/>